<dbReference type="Proteomes" id="UP000232875">
    <property type="component" value="Unassembled WGS sequence"/>
</dbReference>
<evidence type="ECO:0000259" key="7">
    <source>
        <dbReference type="Pfam" id="PF17745"/>
    </source>
</evidence>
<evidence type="ECO:0000259" key="6">
    <source>
        <dbReference type="Pfam" id="PF09468"/>
    </source>
</evidence>
<evidence type="ECO:0000256" key="1">
    <source>
        <dbReference type="ARBA" id="ARBA00004123"/>
    </source>
</evidence>
<comment type="subcellular location">
    <subcellularLocation>
        <location evidence="1">Nucleus</location>
    </subcellularLocation>
</comment>
<comment type="function">
    <text evidence="4">Non catalytic subunit of RNase H2, an endonuclease that specifically degrades the RNA of RNA:DNA hybrids. Participates in DNA replication, possibly by mediating the removal of lagging-strand Okazaki fragment RNA primers during DNA replication. Mediates the excision of single ribonucleotides from DNA:RNA duplexes.</text>
</comment>
<feature type="domain" description="Rnh202 triple barrel" evidence="7">
    <location>
        <begin position="6"/>
        <end position="82"/>
    </location>
</feature>
<dbReference type="PANTHER" id="PTHR13383:SF11">
    <property type="entry name" value="RIBONUCLEASE H2 SUBUNIT B"/>
    <property type="match status" value="1"/>
</dbReference>
<evidence type="ECO:0000256" key="4">
    <source>
        <dbReference type="ARBA" id="ARBA00024778"/>
    </source>
</evidence>
<reference evidence="8 9" key="1">
    <citation type="submission" date="2017-10" db="EMBL/GenBank/DDBJ databases">
        <title>A novel species of cold-tolerant Malassezia isolated from bats.</title>
        <authorList>
            <person name="Lorch J.M."/>
            <person name="Palmer J.M."/>
            <person name="Vanderwolf K.J."/>
            <person name="Schmidt K.Z."/>
            <person name="Verant M.L."/>
            <person name="Weller T.J."/>
            <person name="Blehert D.S."/>
        </authorList>
    </citation>
    <scope>NUCLEOTIDE SEQUENCE [LARGE SCALE GENOMIC DNA]</scope>
    <source>
        <strain evidence="8 9">NWHC:44797-103</strain>
    </source>
</reference>
<evidence type="ECO:0000256" key="3">
    <source>
        <dbReference type="ARBA" id="ARBA00023242"/>
    </source>
</evidence>
<proteinExistence type="predicted"/>
<dbReference type="Gene3D" id="2.20.25.530">
    <property type="match status" value="1"/>
</dbReference>
<dbReference type="EMBL" id="KZ454994">
    <property type="protein sequence ID" value="PKI82608.1"/>
    <property type="molecule type" value="Genomic_DNA"/>
</dbReference>
<dbReference type="AlphaFoldDB" id="A0A2N1J7S7"/>
<evidence type="ECO:0000256" key="2">
    <source>
        <dbReference type="ARBA" id="ARBA00019062"/>
    </source>
</evidence>
<evidence type="ECO:0000256" key="5">
    <source>
        <dbReference type="ARBA" id="ARBA00033464"/>
    </source>
</evidence>
<feature type="domain" description="Ribonuclease H2 subunit B wHTH" evidence="6">
    <location>
        <begin position="85"/>
        <end position="176"/>
    </location>
</feature>
<dbReference type="Gene3D" id="1.10.20.120">
    <property type="match status" value="1"/>
</dbReference>
<dbReference type="InterPro" id="IPR019024">
    <property type="entry name" value="RNase_H2_suB_wHTH"/>
</dbReference>
<dbReference type="InterPro" id="IPR040456">
    <property type="entry name" value="RNase_H2_suB"/>
</dbReference>
<gene>
    <name evidence="8" type="ORF">MVES_003403</name>
</gene>
<dbReference type="GO" id="GO:0005654">
    <property type="term" value="C:nucleoplasm"/>
    <property type="evidence" value="ECO:0007669"/>
    <property type="project" value="TreeGrafter"/>
</dbReference>
<accession>A0A2N1J7S7</accession>
<protein>
    <recommendedName>
        <fullName evidence="2">Ribonuclease H2 subunit B</fullName>
    </recommendedName>
    <alternativeName>
        <fullName evidence="5">Ribonuclease HI subunit B</fullName>
    </alternativeName>
</protein>
<dbReference type="GO" id="GO:0032299">
    <property type="term" value="C:ribonuclease H2 complex"/>
    <property type="evidence" value="ECO:0007669"/>
    <property type="project" value="InterPro"/>
</dbReference>
<dbReference type="InterPro" id="IPR041195">
    <property type="entry name" value="Rnh202_N"/>
</dbReference>
<evidence type="ECO:0000313" key="8">
    <source>
        <dbReference type="EMBL" id="PKI82608.1"/>
    </source>
</evidence>
<dbReference type="STRING" id="2020962.A0A2N1J7S7"/>
<keyword evidence="9" id="KW-1185">Reference proteome</keyword>
<organism evidence="8 9">
    <name type="scientific">Malassezia vespertilionis</name>
    <dbReference type="NCBI Taxonomy" id="2020962"/>
    <lineage>
        <taxon>Eukaryota</taxon>
        <taxon>Fungi</taxon>
        <taxon>Dikarya</taxon>
        <taxon>Basidiomycota</taxon>
        <taxon>Ustilaginomycotina</taxon>
        <taxon>Malasseziomycetes</taxon>
        <taxon>Malasseziales</taxon>
        <taxon>Malasseziaceae</taxon>
        <taxon>Malassezia</taxon>
    </lineage>
</organism>
<dbReference type="PANTHER" id="PTHR13383">
    <property type="entry name" value="RIBONUCLEASE H2 SUBUNIT B"/>
    <property type="match status" value="1"/>
</dbReference>
<dbReference type="Pfam" id="PF09468">
    <property type="entry name" value="RNase_H2-Ydr279"/>
    <property type="match status" value="1"/>
</dbReference>
<keyword evidence="3" id="KW-0539">Nucleus</keyword>
<name>A0A2N1J7S7_9BASI</name>
<sequence>MLLAYPDCVAKDTIDLLVLPHPRSHIPTYFAVPQAPCPHEMYELVVVRPEKSAARSWFISSSAQEQGHVLGDGALRLLSPVDPVFVLLGLLAPDSARCESRQFRAWDDLVDGACDWHAQHRAQWHDIPVFLGMQRVLAHADRICDTQAMPTGDGHVYRLNVAKIHALLDVKAQKLLADDVWAKAPETLGRYARKCLDSTPGKTADEQYEAARRNTVKSLLHAHIPACIAAGWT</sequence>
<dbReference type="OrthoDB" id="29098at2759"/>
<dbReference type="GO" id="GO:0006401">
    <property type="term" value="P:RNA catabolic process"/>
    <property type="evidence" value="ECO:0007669"/>
    <property type="project" value="TreeGrafter"/>
</dbReference>
<dbReference type="Pfam" id="PF17745">
    <property type="entry name" value="Ydr279_N"/>
    <property type="match status" value="1"/>
</dbReference>
<evidence type="ECO:0000313" key="9">
    <source>
        <dbReference type="Proteomes" id="UP000232875"/>
    </source>
</evidence>